<dbReference type="EMBL" id="AZHE01000028">
    <property type="protein sequence ID" value="KHN95000.1"/>
    <property type="molecule type" value="Genomic_DNA"/>
</dbReference>
<dbReference type="PANTHER" id="PTHR33048:SF143">
    <property type="entry name" value="EXTRACELLULAR MEMBRANE PROTEIN CFEM DOMAIN-CONTAINING PROTEIN-RELATED"/>
    <property type="match status" value="1"/>
</dbReference>
<evidence type="ECO:0000256" key="5">
    <source>
        <dbReference type="ARBA" id="ARBA00038359"/>
    </source>
</evidence>
<keyword evidence="2 7" id="KW-0812">Transmembrane</keyword>
<dbReference type="InterPro" id="IPR049326">
    <property type="entry name" value="Rhodopsin_dom_fungi"/>
</dbReference>
<comment type="subcellular location">
    <subcellularLocation>
        <location evidence="1">Membrane</location>
        <topology evidence="1">Multi-pass membrane protein</topology>
    </subcellularLocation>
</comment>
<dbReference type="HOGENOM" id="CLU_028200_6_4_1"/>
<keyword evidence="4 7" id="KW-0472">Membrane</keyword>
<protein>
    <submittedName>
        <fullName evidence="9">Integral membrane protein</fullName>
    </submittedName>
</protein>
<keyword evidence="10" id="KW-1185">Reference proteome</keyword>
<dbReference type="GO" id="GO:0016020">
    <property type="term" value="C:membrane"/>
    <property type="evidence" value="ECO:0007669"/>
    <property type="project" value="UniProtKB-SubCell"/>
</dbReference>
<feature type="domain" description="Rhodopsin" evidence="8">
    <location>
        <begin position="101"/>
        <end position="296"/>
    </location>
</feature>
<feature type="transmembrane region" description="Helical" evidence="7">
    <location>
        <begin position="84"/>
        <end position="108"/>
    </location>
</feature>
<dbReference type="GeneID" id="63741682"/>
<evidence type="ECO:0000259" key="8">
    <source>
        <dbReference type="Pfam" id="PF20684"/>
    </source>
</evidence>
<dbReference type="RefSeq" id="XP_040676066.1">
    <property type="nucleotide sequence ID" value="XM_040826025.1"/>
</dbReference>
<sequence length="512" mass="56658">MSQDSTEVMRRAIVELVNLPNCAANCYARLATANNTYSCSTVSNRASLEKCLLHACPLPEAISARNTTEIACHTPARNISSPFLVINIVLGIVTAGVICLRLGYRLFFSRKNGRLDFDDGLILLASPVALASLTTMLAGLWKHGIGRDVWGIQSEQLVTFGLYLYVMEMLYLSLLALVKLTLSLFYLEIFPSPTIRKLLWATVVFHICFGLAFVFKTTFQCTPLNYSWFRYDAAHASTTHGHCVNINASAWANAIGNVATDFWLIGIPLSQLHKLRLHWKKKIGASIMFMTGLLYVCPMLSVESLTRSEMPRPSRAWILSNAFFQLGTSWLTILPACSVTLFSILRLNTLAKYANSTNPTYDQYPVTLWSAIEVNIGLICTCLPSIRLVLLRIWPRVFGMTTANSSTGNSATGNSQKTSNRSMSRYSNKTPANNRQYELDAAAILDETKDAAGNVSRSDWGNDPEGGHEDGVQLGHGTAARNAWAWSRGQGVYQGEDLPVYLEEAQRVKSQL</sequence>
<feature type="transmembrane region" description="Helical" evidence="7">
    <location>
        <begin position="283"/>
        <end position="302"/>
    </location>
</feature>
<feature type="compositionally biased region" description="Low complexity" evidence="6">
    <location>
        <begin position="405"/>
        <end position="415"/>
    </location>
</feature>
<dbReference type="OrthoDB" id="2496787at2759"/>
<dbReference type="AlphaFoldDB" id="A0A0B2WPT4"/>
<feature type="domain" description="Rhodopsin" evidence="8">
    <location>
        <begin position="304"/>
        <end position="390"/>
    </location>
</feature>
<comment type="similarity">
    <text evidence="5">Belongs to the SAT4 family.</text>
</comment>
<feature type="transmembrane region" description="Helical" evidence="7">
    <location>
        <begin position="120"/>
        <end position="142"/>
    </location>
</feature>
<dbReference type="Pfam" id="PF20684">
    <property type="entry name" value="Fung_rhodopsin"/>
    <property type="match status" value="2"/>
</dbReference>
<evidence type="ECO:0000256" key="1">
    <source>
        <dbReference type="ARBA" id="ARBA00004141"/>
    </source>
</evidence>
<name>A0A0B2WPT4_METAS</name>
<evidence type="ECO:0000313" key="10">
    <source>
        <dbReference type="Proteomes" id="UP000030816"/>
    </source>
</evidence>
<dbReference type="Proteomes" id="UP000030816">
    <property type="component" value="Unassembled WGS sequence"/>
</dbReference>
<evidence type="ECO:0000256" key="6">
    <source>
        <dbReference type="SAM" id="MobiDB-lite"/>
    </source>
</evidence>
<evidence type="ECO:0000313" key="9">
    <source>
        <dbReference type="EMBL" id="KHN95000.1"/>
    </source>
</evidence>
<dbReference type="PANTHER" id="PTHR33048">
    <property type="entry name" value="PTH11-LIKE INTEGRAL MEMBRANE PROTEIN (AFU_ORTHOLOGUE AFUA_5G11245)"/>
    <property type="match status" value="1"/>
</dbReference>
<proteinExistence type="inferred from homology"/>
<feature type="transmembrane region" description="Helical" evidence="7">
    <location>
        <begin position="198"/>
        <end position="219"/>
    </location>
</feature>
<dbReference type="InterPro" id="IPR052337">
    <property type="entry name" value="SAT4-like"/>
</dbReference>
<evidence type="ECO:0000256" key="3">
    <source>
        <dbReference type="ARBA" id="ARBA00022989"/>
    </source>
</evidence>
<evidence type="ECO:0000256" key="4">
    <source>
        <dbReference type="ARBA" id="ARBA00023136"/>
    </source>
</evidence>
<dbReference type="STRING" id="1081103.A0A0B2WPT4"/>
<feature type="transmembrane region" description="Helical" evidence="7">
    <location>
        <begin position="162"/>
        <end position="186"/>
    </location>
</feature>
<reference evidence="9 10" key="1">
    <citation type="journal article" date="2014" name="Proc. Natl. Acad. Sci. U.S.A.">
        <title>Trajectory and genomic determinants of fungal-pathogen speciation and host adaptation.</title>
        <authorList>
            <person name="Hu X."/>
            <person name="Xiao G."/>
            <person name="Zheng P."/>
            <person name="Shang Y."/>
            <person name="Su Y."/>
            <person name="Zhang X."/>
            <person name="Liu X."/>
            <person name="Zhan S."/>
            <person name="St Leger R.J."/>
            <person name="Wang C."/>
        </authorList>
    </citation>
    <scope>NUCLEOTIDE SEQUENCE [LARGE SCALE GENOMIC DNA]</scope>
    <source>
        <strain evidence="9 10">ARSEF 1941</strain>
    </source>
</reference>
<accession>A0A0B2WPT4</accession>
<organism evidence="9 10">
    <name type="scientific">Metarhizium album (strain ARSEF 1941)</name>
    <dbReference type="NCBI Taxonomy" id="1081103"/>
    <lineage>
        <taxon>Eukaryota</taxon>
        <taxon>Fungi</taxon>
        <taxon>Dikarya</taxon>
        <taxon>Ascomycota</taxon>
        <taxon>Pezizomycotina</taxon>
        <taxon>Sordariomycetes</taxon>
        <taxon>Hypocreomycetidae</taxon>
        <taxon>Hypocreales</taxon>
        <taxon>Clavicipitaceae</taxon>
        <taxon>Metarhizium</taxon>
    </lineage>
</organism>
<comment type="caution">
    <text evidence="9">The sequence shown here is derived from an EMBL/GenBank/DDBJ whole genome shotgun (WGS) entry which is preliminary data.</text>
</comment>
<keyword evidence="3 7" id="KW-1133">Transmembrane helix</keyword>
<feature type="compositionally biased region" description="Polar residues" evidence="6">
    <location>
        <begin position="416"/>
        <end position="431"/>
    </location>
</feature>
<feature type="region of interest" description="Disordered" evidence="6">
    <location>
        <begin position="405"/>
        <end position="431"/>
    </location>
</feature>
<evidence type="ECO:0000256" key="2">
    <source>
        <dbReference type="ARBA" id="ARBA00022692"/>
    </source>
</evidence>
<gene>
    <name evidence="9" type="ORF">MAM_07227</name>
</gene>
<feature type="transmembrane region" description="Helical" evidence="7">
    <location>
        <begin position="323"/>
        <end position="347"/>
    </location>
</feature>
<evidence type="ECO:0000256" key="7">
    <source>
        <dbReference type="SAM" id="Phobius"/>
    </source>
</evidence>